<feature type="compositionally biased region" description="Acidic residues" evidence="4">
    <location>
        <begin position="615"/>
        <end position="628"/>
    </location>
</feature>
<feature type="compositionally biased region" description="Basic and acidic residues" evidence="4">
    <location>
        <begin position="271"/>
        <end position="280"/>
    </location>
</feature>
<feature type="compositionally biased region" description="Polar residues" evidence="4">
    <location>
        <begin position="257"/>
        <end position="270"/>
    </location>
</feature>
<sequence length="736" mass="79725">MISLGSRDGREGLGIGFGDMEEAELEEGEAYQNDGDSTMDPDVALSYIFTITVEYCSAIHSTIGISHNFFCNSFKDEKLQHVLGHFQKDFEGGVSAENLGAKFGGYGSFLPTYQRSPAWSHPRTPTKGHNDNTPSSPKNLHTEVSISILNYRCFLGAGRDNFIVSSSASRLTRPGLASLSAASVPAVRAPSLNGSVKRDVSMSSTRAEEFTSKCEPLNKFTNPSDQKSLKVRIKVGSDNLSTRKNAEIYSGLGLDVSPSSSLDGSPTDSEGLSREPRGAPDESPTSILQLMTSFPVCGSLLLSPLSNDLIRFSEKEKHWERKSVPVHKGNQETPAITMNGYDSARSDRKVKGEKKPRPSERNVFPVESKNGNDYAAQNGIGTTTKEKEIDASACDEIVSNALRLPLLSNASCHVVDSAKDISTVASTGGVKEEYFSDLPQEELLEPVSVHENGWVDKFNGRAGSDGNLVENKIAIPSIEDSFNPRKGENLRGEKSDVPAKADSNASKGSRCPSAELIDPPKQNAGQKATSNEEDATKLAPEKELSSSSGRRKSKGSQSFGGQVVELPKDGSSIDTSSVPKSRTSTQPNNSASKNKVEDFRRDYGKDRERYKDFFGDLEPEDIDNEIASEELPSTDGPKDYLVGEKSTFKHESPSKGRLSVKNVDVPSTSKAYPRATSIVAPLTGNGPTSDAAATGAPVVKEDWVCCDKCQKWRLLPNGKNPESLPEKWLCSMLDWL</sequence>
<keyword evidence="7" id="KW-1185">Reference proteome</keyword>
<evidence type="ECO:0000313" key="6">
    <source>
        <dbReference type="EMBL" id="KAK2990591.1"/>
    </source>
</evidence>
<dbReference type="CDD" id="cd15517">
    <property type="entry name" value="PHD_TCF19_like"/>
    <property type="match status" value="1"/>
</dbReference>
<feature type="domain" description="CW-type" evidence="5">
    <location>
        <begin position="697"/>
        <end position="736"/>
    </location>
</feature>
<dbReference type="PROSITE" id="PS51050">
    <property type="entry name" value="ZF_CW"/>
    <property type="match status" value="1"/>
</dbReference>
<dbReference type="PANTHER" id="PTHR46524">
    <property type="entry name" value="CW-TYPE ZINC FINGER"/>
    <property type="match status" value="1"/>
</dbReference>
<dbReference type="InterPro" id="IPR055300">
    <property type="entry name" value="CWZF3/5/7"/>
</dbReference>
<dbReference type="GO" id="GO:0008270">
    <property type="term" value="F:zinc ion binding"/>
    <property type="evidence" value="ECO:0007669"/>
    <property type="project" value="UniProtKB-KW"/>
</dbReference>
<protein>
    <recommendedName>
        <fullName evidence="5">CW-type domain-containing protein</fullName>
    </recommendedName>
</protein>
<evidence type="ECO:0000256" key="3">
    <source>
        <dbReference type="ARBA" id="ARBA00022833"/>
    </source>
</evidence>
<feature type="compositionally biased region" description="Basic and acidic residues" evidence="4">
    <location>
        <begin position="344"/>
        <end position="360"/>
    </location>
</feature>
<keyword evidence="1" id="KW-0479">Metal-binding</keyword>
<proteinExistence type="predicted"/>
<feature type="compositionally biased region" description="Basic and acidic residues" evidence="4">
    <location>
        <begin position="534"/>
        <end position="544"/>
    </location>
</feature>
<dbReference type="AlphaFoldDB" id="A0AA88RVV7"/>
<feature type="region of interest" description="Disordered" evidence="4">
    <location>
        <begin position="117"/>
        <end position="139"/>
    </location>
</feature>
<dbReference type="Gene3D" id="3.30.40.100">
    <property type="match status" value="1"/>
</dbReference>
<feature type="compositionally biased region" description="Polar residues" evidence="4">
    <location>
        <begin position="572"/>
        <end position="593"/>
    </location>
</feature>
<dbReference type="PANTHER" id="PTHR46524:SF7">
    <property type="entry name" value="CW-TYPE ZINC FINGER"/>
    <property type="match status" value="1"/>
</dbReference>
<dbReference type="Pfam" id="PF07496">
    <property type="entry name" value="zf-CW"/>
    <property type="match status" value="1"/>
</dbReference>
<feature type="region of interest" description="Disordered" evidence="4">
    <location>
        <begin position="255"/>
        <end position="285"/>
    </location>
</feature>
<feature type="region of interest" description="Disordered" evidence="4">
    <location>
        <begin position="317"/>
        <end position="377"/>
    </location>
</feature>
<dbReference type="InterPro" id="IPR011124">
    <property type="entry name" value="Znf_CW"/>
</dbReference>
<gene>
    <name evidence="6" type="ORF">RJ640_019871</name>
</gene>
<evidence type="ECO:0000256" key="4">
    <source>
        <dbReference type="SAM" id="MobiDB-lite"/>
    </source>
</evidence>
<evidence type="ECO:0000256" key="1">
    <source>
        <dbReference type="ARBA" id="ARBA00022723"/>
    </source>
</evidence>
<dbReference type="Proteomes" id="UP001187471">
    <property type="component" value="Unassembled WGS sequence"/>
</dbReference>
<evidence type="ECO:0000256" key="2">
    <source>
        <dbReference type="ARBA" id="ARBA00022771"/>
    </source>
</evidence>
<name>A0AA88RVV7_9ASTE</name>
<accession>A0AA88RVV7</accession>
<keyword evidence="2" id="KW-0863">Zinc-finger</keyword>
<organism evidence="6 7">
    <name type="scientific">Escallonia rubra</name>
    <dbReference type="NCBI Taxonomy" id="112253"/>
    <lineage>
        <taxon>Eukaryota</taxon>
        <taxon>Viridiplantae</taxon>
        <taxon>Streptophyta</taxon>
        <taxon>Embryophyta</taxon>
        <taxon>Tracheophyta</taxon>
        <taxon>Spermatophyta</taxon>
        <taxon>Magnoliopsida</taxon>
        <taxon>eudicotyledons</taxon>
        <taxon>Gunneridae</taxon>
        <taxon>Pentapetalae</taxon>
        <taxon>asterids</taxon>
        <taxon>campanulids</taxon>
        <taxon>Escalloniales</taxon>
        <taxon>Escalloniaceae</taxon>
        <taxon>Escallonia</taxon>
    </lineage>
</organism>
<evidence type="ECO:0000259" key="5">
    <source>
        <dbReference type="PROSITE" id="PS51050"/>
    </source>
</evidence>
<feature type="compositionally biased region" description="Basic and acidic residues" evidence="4">
    <location>
        <begin position="594"/>
        <end position="614"/>
    </location>
</feature>
<feature type="compositionally biased region" description="Basic and acidic residues" evidence="4">
    <location>
        <begin position="482"/>
        <end position="499"/>
    </location>
</feature>
<keyword evidence="3" id="KW-0862">Zinc</keyword>
<evidence type="ECO:0000313" key="7">
    <source>
        <dbReference type="Proteomes" id="UP001187471"/>
    </source>
</evidence>
<feature type="region of interest" description="Disordered" evidence="4">
    <location>
        <begin position="479"/>
        <end position="642"/>
    </location>
</feature>
<comment type="caution">
    <text evidence="6">The sequence shown here is derived from an EMBL/GenBank/DDBJ whole genome shotgun (WGS) entry which is preliminary data.</text>
</comment>
<reference evidence="6" key="1">
    <citation type="submission" date="2022-12" db="EMBL/GenBank/DDBJ databases">
        <title>Draft genome assemblies for two species of Escallonia (Escalloniales).</title>
        <authorList>
            <person name="Chanderbali A."/>
            <person name="Dervinis C."/>
            <person name="Anghel I."/>
            <person name="Soltis D."/>
            <person name="Soltis P."/>
            <person name="Zapata F."/>
        </authorList>
    </citation>
    <scope>NUCLEOTIDE SEQUENCE</scope>
    <source>
        <strain evidence="6">UCBG92.1500</strain>
        <tissue evidence="6">Leaf</tissue>
    </source>
</reference>
<dbReference type="EMBL" id="JAVXUO010000638">
    <property type="protein sequence ID" value="KAK2990591.1"/>
    <property type="molecule type" value="Genomic_DNA"/>
</dbReference>